<dbReference type="SUPFAM" id="SSF102405">
    <property type="entry name" value="MCP/YpsA-like"/>
    <property type="match status" value="1"/>
</dbReference>
<dbReference type="Gene3D" id="1.10.10.10">
    <property type="entry name" value="Winged helix-like DNA-binding domain superfamily/Winged helix DNA-binding domain"/>
    <property type="match status" value="1"/>
</dbReference>
<evidence type="ECO:0000313" key="5">
    <source>
        <dbReference type="Proteomes" id="UP000246964"/>
    </source>
</evidence>
<comment type="similarity">
    <text evidence="1">Belongs to the DprA/Smf family.</text>
</comment>
<dbReference type="Pfam" id="PF02481">
    <property type="entry name" value="DNA_processg_A"/>
    <property type="match status" value="1"/>
</dbReference>
<dbReference type="Proteomes" id="UP000246964">
    <property type="component" value="Unassembled WGS sequence"/>
</dbReference>
<proteinExistence type="inferred from homology"/>
<feature type="domain" description="DprA winged helix" evidence="3">
    <location>
        <begin position="291"/>
        <end position="343"/>
    </location>
</feature>
<name>A0A317QA29_9GAMM</name>
<reference evidence="4 5" key="1">
    <citation type="submission" date="2018-05" db="EMBL/GenBank/DDBJ databases">
        <title>Freshwater and sediment microbial communities from various areas in North America, analyzing microbe dynamics in response to fracking.</title>
        <authorList>
            <person name="Lamendella R."/>
        </authorList>
    </citation>
    <scope>NUCLEOTIDE SEQUENCE [LARGE SCALE GENOMIC DNA]</scope>
    <source>
        <strain evidence="4 5">125B1</strain>
    </source>
</reference>
<evidence type="ECO:0000313" key="4">
    <source>
        <dbReference type="EMBL" id="PWW13716.1"/>
    </source>
</evidence>
<dbReference type="GO" id="GO:0009294">
    <property type="term" value="P:DNA-mediated transformation"/>
    <property type="evidence" value="ECO:0007669"/>
    <property type="project" value="InterPro"/>
</dbReference>
<dbReference type="PANTHER" id="PTHR43022">
    <property type="entry name" value="PROTEIN SMF"/>
    <property type="match status" value="1"/>
</dbReference>
<evidence type="ECO:0000259" key="3">
    <source>
        <dbReference type="Pfam" id="PF17782"/>
    </source>
</evidence>
<accession>A0A317QA29</accession>
<gene>
    <name evidence="4" type="ORF">DET45_10562</name>
</gene>
<comment type="caution">
    <text evidence="4">The sequence shown here is derived from an EMBL/GenBank/DDBJ whole genome shotgun (WGS) entry which is preliminary data.</text>
</comment>
<dbReference type="NCBIfam" id="TIGR00732">
    <property type="entry name" value="dprA"/>
    <property type="match status" value="1"/>
</dbReference>
<evidence type="ECO:0000256" key="1">
    <source>
        <dbReference type="ARBA" id="ARBA00006525"/>
    </source>
</evidence>
<protein>
    <submittedName>
        <fullName evidence="4">DNA protecting protein DprA</fullName>
    </submittedName>
</protein>
<dbReference type="Gene3D" id="3.40.50.450">
    <property type="match status" value="1"/>
</dbReference>
<keyword evidence="5" id="KW-1185">Reference proteome</keyword>
<feature type="domain" description="Smf/DprA SLOG" evidence="2">
    <location>
        <begin position="66"/>
        <end position="273"/>
    </location>
</feature>
<dbReference type="EMBL" id="QGTT01000005">
    <property type="protein sequence ID" value="PWW13716.1"/>
    <property type="molecule type" value="Genomic_DNA"/>
</dbReference>
<dbReference type="InterPro" id="IPR057666">
    <property type="entry name" value="DrpA_SLOG"/>
</dbReference>
<dbReference type="InterPro" id="IPR036388">
    <property type="entry name" value="WH-like_DNA-bd_sf"/>
</dbReference>
<dbReference type="PANTHER" id="PTHR43022:SF1">
    <property type="entry name" value="PROTEIN SMF"/>
    <property type="match status" value="1"/>
</dbReference>
<dbReference type="InterPro" id="IPR003488">
    <property type="entry name" value="DprA"/>
</dbReference>
<dbReference type="Pfam" id="PF17782">
    <property type="entry name" value="WHD_DprA"/>
    <property type="match status" value="1"/>
</dbReference>
<evidence type="ECO:0000259" key="2">
    <source>
        <dbReference type="Pfam" id="PF02481"/>
    </source>
</evidence>
<sequence length="350" mass="37469">MMAQDHRGILLLAFGNGKLRRECRKASSFTNAIELAQRSPHAADVVIEAAHVARLERWLELPQTQVVSYFDASYPEALRYVSQPPLVLFCHGDVALLQCCAVAIVGSRNASPTGQHTADYFARGLASSQVVIISGLAMGIDAAAHRGALATGRTIAVLAGGPDVYYPARNRQLQQQIAQAGLLVSEFAPGVPSKRDHFIRRNRLIVALAQLVLVVEAKPRSGSLNTAKQALEQNRSLFAVPGSIWDQGMGGCLMLLQQGAGLAMSINDVRQELNLPSLPPSTSAEDEINSQPSLANTQLLANVGNEVTSIDTIVARSKLPVAIVSEQLVLLELEGRVTSVAGGYIKVGRR</sequence>
<dbReference type="InterPro" id="IPR041614">
    <property type="entry name" value="DprA_WH"/>
</dbReference>
<dbReference type="AlphaFoldDB" id="A0A317QA29"/>
<dbReference type="RefSeq" id="WP_110075694.1">
    <property type="nucleotide sequence ID" value="NZ_QGTT01000005.1"/>
</dbReference>
<organism evidence="4 5">
    <name type="scientific">Pseudidiomarina maritima</name>
    <dbReference type="NCBI Taxonomy" id="519453"/>
    <lineage>
        <taxon>Bacteria</taxon>
        <taxon>Pseudomonadati</taxon>
        <taxon>Pseudomonadota</taxon>
        <taxon>Gammaproteobacteria</taxon>
        <taxon>Alteromonadales</taxon>
        <taxon>Idiomarinaceae</taxon>
        <taxon>Pseudidiomarina</taxon>
    </lineage>
</organism>
<dbReference type="OrthoDB" id="9785707at2"/>